<keyword evidence="2" id="KW-1185">Reference proteome</keyword>
<dbReference type="Proteomes" id="UP000821865">
    <property type="component" value="Chromosome 10"/>
</dbReference>
<evidence type="ECO:0000313" key="1">
    <source>
        <dbReference type="EMBL" id="KAH7974954.1"/>
    </source>
</evidence>
<accession>A0ACB8DQU9</accession>
<comment type="caution">
    <text evidence="1">The sequence shown here is derived from an EMBL/GenBank/DDBJ whole genome shotgun (WGS) entry which is preliminary data.</text>
</comment>
<protein>
    <submittedName>
        <fullName evidence="1">Uncharacterized protein</fullName>
    </submittedName>
</protein>
<reference evidence="1" key="1">
    <citation type="submission" date="2020-05" db="EMBL/GenBank/DDBJ databases">
        <title>Large-scale comparative analyses of tick genomes elucidate their genetic diversity and vector capacities.</title>
        <authorList>
            <person name="Jia N."/>
            <person name="Wang J."/>
            <person name="Shi W."/>
            <person name="Du L."/>
            <person name="Sun Y."/>
            <person name="Zhan W."/>
            <person name="Jiang J."/>
            <person name="Wang Q."/>
            <person name="Zhang B."/>
            <person name="Ji P."/>
            <person name="Sakyi L.B."/>
            <person name="Cui X."/>
            <person name="Yuan T."/>
            <person name="Jiang B."/>
            <person name="Yang W."/>
            <person name="Lam T.T.-Y."/>
            <person name="Chang Q."/>
            <person name="Ding S."/>
            <person name="Wang X."/>
            <person name="Zhu J."/>
            <person name="Ruan X."/>
            <person name="Zhao L."/>
            <person name="Wei J."/>
            <person name="Que T."/>
            <person name="Du C."/>
            <person name="Cheng J."/>
            <person name="Dai P."/>
            <person name="Han X."/>
            <person name="Huang E."/>
            <person name="Gao Y."/>
            <person name="Liu J."/>
            <person name="Shao H."/>
            <person name="Ye R."/>
            <person name="Li L."/>
            <person name="Wei W."/>
            <person name="Wang X."/>
            <person name="Wang C."/>
            <person name="Yang T."/>
            <person name="Huo Q."/>
            <person name="Li W."/>
            <person name="Guo W."/>
            <person name="Chen H."/>
            <person name="Zhou L."/>
            <person name="Ni X."/>
            <person name="Tian J."/>
            <person name="Zhou Y."/>
            <person name="Sheng Y."/>
            <person name="Liu T."/>
            <person name="Pan Y."/>
            <person name="Xia L."/>
            <person name="Li J."/>
            <person name="Zhao F."/>
            <person name="Cao W."/>
        </authorList>
    </citation>
    <scope>NUCLEOTIDE SEQUENCE</scope>
    <source>
        <strain evidence="1">Dsil-2018</strain>
    </source>
</reference>
<organism evidence="1 2">
    <name type="scientific">Dermacentor silvarum</name>
    <name type="common">Tick</name>
    <dbReference type="NCBI Taxonomy" id="543639"/>
    <lineage>
        <taxon>Eukaryota</taxon>
        <taxon>Metazoa</taxon>
        <taxon>Ecdysozoa</taxon>
        <taxon>Arthropoda</taxon>
        <taxon>Chelicerata</taxon>
        <taxon>Arachnida</taxon>
        <taxon>Acari</taxon>
        <taxon>Parasitiformes</taxon>
        <taxon>Ixodida</taxon>
        <taxon>Ixodoidea</taxon>
        <taxon>Ixodidae</taxon>
        <taxon>Rhipicephalinae</taxon>
        <taxon>Dermacentor</taxon>
    </lineage>
</organism>
<gene>
    <name evidence="1" type="ORF">HPB49_022046</name>
</gene>
<proteinExistence type="predicted"/>
<evidence type="ECO:0000313" key="2">
    <source>
        <dbReference type="Proteomes" id="UP000821865"/>
    </source>
</evidence>
<dbReference type="EMBL" id="CM023479">
    <property type="protein sequence ID" value="KAH7974954.1"/>
    <property type="molecule type" value="Genomic_DNA"/>
</dbReference>
<sequence length="277" mass="29980">MAAFNNEDTPASSDMTPGRAAPYNGIPIQVRSYNTHGTFVDVPVDLRGTPQRILRIPWGLAVTSMPNGGINATPQRLFVVQTSPYYGMVLAAYEPLELVAPSAYGEMELGEHVPIQVIPRQIISAVPVILAAGQGEPPVGQFPMLARELPAMPVQHVGMSNAAAIPVFPMPVSADAEAVPQTPEMPLMALMGMIAAQATKPSEWTVNEVAEFISRIRGCAPYVQVFRAHRIDGNALLLLCGHHLMSVMNIPLGPALKIRWAIKWLRRKEKEGPVGPE</sequence>
<name>A0ACB8DQU9_DERSI</name>